<dbReference type="InterPro" id="IPR051127">
    <property type="entry name" value="Fungal_SecMet_Regulators"/>
</dbReference>
<dbReference type="PANTHER" id="PTHR47424:SF6">
    <property type="entry name" value="PROLINE UTILIZATION TRANS-ACTIVATOR"/>
    <property type="match status" value="1"/>
</dbReference>
<dbReference type="CDD" id="cd00067">
    <property type="entry name" value="GAL4"/>
    <property type="match status" value="1"/>
</dbReference>
<comment type="caution">
    <text evidence="7">The sequence shown here is derived from an EMBL/GenBank/DDBJ whole genome shotgun (WGS) entry which is preliminary data.</text>
</comment>
<evidence type="ECO:0000256" key="5">
    <source>
        <dbReference type="SAM" id="MobiDB-lite"/>
    </source>
</evidence>
<evidence type="ECO:0000256" key="2">
    <source>
        <dbReference type="ARBA" id="ARBA00023015"/>
    </source>
</evidence>
<dbReference type="AlphaFoldDB" id="A0AAE8SVA3"/>
<evidence type="ECO:0000259" key="6">
    <source>
        <dbReference type="PROSITE" id="PS50048"/>
    </source>
</evidence>
<keyword evidence="3" id="KW-0804">Transcription</keyword>
<keyword evidence="2" id="KW-0805">Transcription regulation</keyword>
<dbReference type="GO" id="GO:0003677">
    <property type="term" value="F:DNA binding"/>
    <property type="evidence" value="ECO:0007669"/>
    <property type="project" value="InterPro"/>
</dbReference>
<feature type="region of interest" description="Disordered" evidence="5">
    <location>
        <begin position="163"/>
        <end position="190"/>
    </location>
</feature>
<evidence type="ECO:0000313" key="7">
    <source>
        <dbReference type="EMBL" id="SPO02521.1"/>
    </source>
</evidence>
<accession>A0AAE8SVA3</accession>
<dbReference type="CDD" id="cd12148">
    <property type="entry name" value="fungal_TF_MHR"/>
    <property type="match status" value="1"/>
</dbReference>
<name>A0AAE8SVA3_9PEZI</name>
<dbReference type="PROSITE" id="PS00463">
    <property type="entry name" value="ZN2_CY6_FUNGAL_1"/>
    <property type="match status" value="1"/>
</dbReference>
<sequence>MADPAADRAAGRGLRRVPQQLRKRSAQSCDLCRKRRCKCVPGQSGRACATCEKHNVDCSYTLPRKPRFYGSIDDLSDRHKCLEAIVKGAFPGEPTETVADLRKIGQRMGYSMPPPRPQQQQQSSLSALVKSYVVDPGPPPPPPQLRLLCPDVGITASGRLSGYVAGDDSPPDDGESLGLIQDPSGRQHYIGPSGSLQFLSQLRRLLIARNRQQPVDDDESPGASKFTEDNVAQALEAESFPVNVEDAAAERTGEGGGAHNELSPSSISSSIARDFTRQPWDAASDLFKKLPPRQVTDQLLQSYFKSAHEDFPLFHRGTFEEEYESYWARNKQHISGPESVQTPQVEWGWFAVLQMMIVFGSMCDPSIPGIDHAPLRSKCVVITRGLLPQLVCKCSLSNVRALLLLSLFLHNNNERNAAWNLVGAATRISFALGLHRRDVAACFRPIEREVRKRVFCTLYEFEQFLASSLGRPSGLNDSDVETALPKEGVLGTAGMGRVVALSVKLQRILGRARTSHAVRSLSNRDASAPGHEASAKETMALLKEWHEELASCQSLNIPSIVEPDDSFKEVSPPTTMSFNEVKFLLGWQDRTRLRAALVLHMQYRYIAIMVSRPFLLRDAALARVSQLEANEPGVGASPALADICVQNACQLAKIVLLLGEFDLVSGVCGMDVFYAYSASMVLILGSIRESTRGPSASETKVQADLRQLTKSLWQVVSKVPKSGTMTRFTRVMAAFEESVFNHGSAARPELSRSYAPTPRKENGEQCIHPGMEMAPVSRFGSVDPGLVVPQAPTMAGFLGTSFPGMEVWPQADWGTFDDGREFNSWIASLLQPVDTTMAADFELDSVSTDAPM</sequence>
<evidence type="ECO:0000313" key="8">
    <source>
        <dbReference type="Proteomes" id="UP001187682"/>
    </source>
</evidence>
<feature type="domain" description="Zn(2)-C6 fungal-type" evidence="6">
    <location>
        <begin position="28"/>
        <end position="60"/>
    </location>
</feature>
<dbReference type="GO" id="GO:0000981">
    <property type="term" value="F:DNA-binding transcription factor activity, RNA polymerase II-specific"/>
    <property type="evidence" value="ECO:0007669"/>
    <property type="project" value="InterPro"/>
</dbReference>
<keyword evidence="8" id="KW-1185">Reference proteome</keyword>
<reference evidence="7" key="1">
    <citation type="submission" date="2018-03" db="EMBL/GenBank/DDBJ databases">
        <authorList>
            <person name="Guldener U."/>
        </authorList>
    </citation>
    <scope>NUCLEOTIDE SEQUENCE</scope>
</reference>
<dbReference type="PROSITE" id="PS50048">
    <property type="entry name" value="ZN2_CY6_FUNGAL_2"/>
    <property type="match status" value="1"/>
</dbReference>
<protein>
    <submittedName>
        <fullName evidence="7">Related to transcription factor, SIN3 binding</fullName>
    </submittedName>
</protein>
<organism evidence="7 8">
    <name type="scientific">Cephalotrichum gorgonifer</name>
    <dbReference type="NCBI Taxonomy" id="2041049"/>
    <lineage>
        <taxon>Eukaryota</taxon>
        <taxon>Fungi</taxon>
        <taxon>Dikarya</taxon>
        <taxon>Ascomycota</taxon>
        <taxon>Pezizomycotina</taxon>
        <taxon>Sordariomycetes</taxon>
        <taxon>Hypocreomycetidae</taxon>
        <taxon>Microascales</taxon>
        <taxon>Microascaceae</taxon>
        <taxon>Cephalotrichum</taxon>
    </lineage>
</organism>
<dbReference type="GO" id="GO:0006351">
    <property type="term" value="P:DNA-templated transcription"/>
    <property type="evidence" value="ECO:0007669"/>
    <property type="project" value="InterPro"/>
</dbReference>
<keyword evidence="4" id="KW-0539">Nucleus</keyword>
<dbReference type="SUPFAM" id="SSF57701">
    <property type="entry name" value="Zn2/Cys6 DNA-binding domain"/>
    <property type="match status" value="1"/>
</dbReference>
<gene>
    <name evidence="7" type="ORF">DNG_05194</name>
</gene>
<dbReference type="EMBL" id="ONZQ02000006">
    <property type="protein sequence ID" value="SPO02521.1"/>
    <property type="molecule type" value="Genomic_DNA"/>
</dbReference>
<dbReference type="InterPro" id="IPR001138">
    <property type="entry name" value="Zn2Cys6_DnaBD"/>
</dbReference>
<dbReference type="PANTHER" id="PTHR47424">
    <property type="entry name" value="REGULATORY PROTEIN GAL4"/>
    <property type="match status" value="1"/>
</dbReference>
<proteinExistence type="predicted"/>
<evidence type="ECO:0000256" key="3">
    <source>
        <dbReference type="ARBA" id="ARBA00023163"/>
    </source>
</evidence>
<dbReference type="GO" id="GO:0008270">
    <property type="term" value="F:zinc ion binding"/>
    <property type="evidence" value="ECO:0007669"/>
    <property type="project" value="InterPro"/>
</dbReference>
<dbReference type="InterPro" id="IPR007219">
    <property type="entry name" value="XnlR_reg_dom"/>
</dbReference>
<dbReference type="Gene3D" id="4.10.240.10">
    <property type="entry name" value="Zn(2)-C6 fungal-type DNA-binding domain"/>
    <property type="match status" value="1"/>
</dbReference>
<dbReference type="SMART" id="SM00906">
    <property type="entry name" value="Fungal_trans"/>
    <property type="match status" value="1"/>
</dbReference>
<dbReference type="Pfam" id="PF04082">
    <property type="entry name" value="Fungal_trans"/>
    <property type="match status" value="1"/>
</dbReference>
<evidence type="ECO:0000256" key="1">
    <source>
        <dbReference type="ARBA" id="ARBA00022723"/>
    </source>
</evidence>
<keyword evidence="1" id="KW-0479">Metal-binding</keyword>
<evidence type="ECO:0000256" key="4">
    <source>
        <dbReference type="ARBA" id="ARBA00023242"/>
    </source>
</evidence>
<dbReference type="SMART" id="SM00066">
    <property type="entry name" value="GAL4"/>
    <property type="match status" value="1"/>
</dbReference>
<dbReference type="Proteomes" id="UP001187682">
    <property type="component" value="Unassembled WGS sequence"/>
</dbReference>
<dbReference type="InterPro" id="IPR036864">
    <property type="entry name" value="Zn2-C6_fun-type_DNA-bd_sf"/>
</dbReference>